<feature type="DNA-binding region" description="H-T-H motif" evidence="2">
    <location>
        <begin position="30"/>
        <end position="49"/>
    </location>
</feature>
<comment type="caution">
    <text evidence="4">The sequence shown here is derived from an EMBL/GenBank/DDBJ whole genome shotgun (WGS) entry which is preliminary data.</text>
</comment>
<proteinExistence type="predicted"/>
<dbReference type="PROSITE" id="PS50977">
    <property type="entry name" value="HTH_TETR_2"/>
    <property type="match status" value="1"/>
</dbReference>
<gene>
    <name evidence="4" type="ORF">IAA45_00630</name>
</gene>
<dbReference type="InterPro" id="IPR050624">
    <property type="entry name" value="HTH-type_Tx_Regulator"/>
</dbReference>
<dbReference type="SUPFAM" id="SSF46689">
    <property type="entry name" value="Homeodomain-like"/>
    <property type="match status" value="1"/>
</dbReference>
<dbReference type="Proteomes" id="UP000886817">
    <property type="component" value="Unassembled WGS sequence"/>
</dbReference>
<evidence type="ECO:0000259" key="3">
    <source>
        <dbReference type="PROSITE" id="PS50977"/>
    </source>
</evidence>
<feature type="domain" description="HTH tetR-type" evidence="3">
    <location>
        <begin position="6"/>
        <end position="67"/>
    </location>
</feature>
<reference evidence="4" key="2">
    <citation type="submission" date="2021-04" db="EMBL/GenBank/DDBJ databases">
        <authorList>
            <person name="Gilroy R."/>
        </authorList>
    </citation>
    <scope>NUCLEOTIDE SEQUENCE</scope>
    <source>
        <strain evidence="4">ChiSjej1B19-8411</strain>
    </source>
</reference>
<name>A0A9D2B1Z9_9FIRM</name>
<protein>
    <submittedName>
        <fullName evidence="4">TetR/AcrR family transcriptional regulator</fullName>
    </submittedName>
</protein>
<dbReference type="AlphaFoldDB" id="A0A9D2B1Z9"/>
<accession>A0A9D2B1Z9</accession>
<dbReference type="InterPro" id="IPR009057">
    <property type="entry name" value="Homeodomain-like_sf"/>
</dbReference>
<dbReference type="GO" id="GO:0003677">
    <property type="term" value="F:DNA binding"/>
    <property type="evidence" value="ECO:0007669"/>
    <property type="project" value="UniProtKB-UniRule"/>
</dbReference>
<organism evidence="4 5">
    <name type="scientific">Candidatus Blautia gallistercoris</name>
    <dbReference type="NCBI Taxonomy" id="2838490"/>
    <lineage>
        <taxon>Bacteria</taxon>
        <taxon>Bacillati</taxon>
        <taxon>Bacillota</taxon>
        <taxon>Clostridia</taxon>
        <taxon>Lachnospirales</taxon>
        <taxon>Lachnospiraceae</taxon>
        <taxon>Blautia</taxon>
    </lineage>
</organism>
<dbReference type="Gene3D" id="1.10.357.10">
    <property type="entry name" value="Tetracycline Repressor, domain 2"/>
    <property type="match status" value="1"/>
</dbReference>
<keyword evidence="1 2" id="KW-0238">DNA-binding</keyword>
<dbReference type="Gene3D" id="1.10.10.60">
    <property type="entry name" value="Homeodomain-like"/>
    <property type="match status" value="1"/>
</dbReference>
<evidence type="ECO:0000256" key="1">
    <source>
        <dbReference type="ARBA" id="ARBA00023125"/>
    </source>
</evidence>
<evidence type="ECO:0000313" key="5">
    <source>
        <dbReference type="Proteomes" id="UP000886817"/>
    </source>
</evidence>
<reference evidence="4" key="1">
    <citation type="journal article" date="2021" name="PeerJ">
        <title>Extensive microbial diversity within the chicken gut microbiome revealed by metagenomics and culture.</title>
        <authorList>
            <person name="Gilroy R."/>
            <person name="Ravi A."/>
            <person name="Getino M."/>
            <person name="Pursley I."/>
            <person name="Horton D.L."/>
            <person name="Alikhan N.F."/>
            <person name="Baker D."/>
            <person name="Gharbi K."/>
            <person name="Hall N."/>
            <person name="Watson M."/>
            <person name="Adriaenssens E.M."/>
            <person name="Foster-Nyarko E."/>
            <person name="Jarju S."/>
            <person name="Secka A."/>
            <person name="Antonio M."/>
            <person name="Oren A."/>
            <person name="Chaudhuri R.R."/>
            <person name="La Ragione R."/>
            <person name="Hildebrand F."/>
            <person name="Pallen M.J."/>
        </authorList>
    </citation>
    <scope>NUCLEOTIDE SEQUENCE</scope>
    <source>
        <strain evidence="4">ChiSjej1B19-8411</strain>
    </source>
</reference>
<dbReference type="PANTHER" id="PTHR43479:SF11">
    <property type="entry name" value="ACREF_ENVCD OPERON REPRESSOR-RELATED"/>
    <property type="match status" value="1"/>
</dbReference>
<dbReference type="EMBL" id="DXEX01000015">
    <property type="protein sequence ID" value="HIX58210.1"/>
    <property type="molecule type" value="Genomic_DNA"/>
</dbReference>
<dbReference type="Pfam" id="PF00440">
    <property type="entry name" value="TetR_N"/>
    <property type="match status" value="1"/>
</dbReference>
<evidence type="ECO:0000313" key="4">
    <source>
        <dbReference type="EMBL" id="HIX58210.1"/>
    </source>
</evidence>
<dbReference type="InterPro" id="IPR001647">
    <property type="entry name" value="HTH_TetR"/>
</dbReference>
<dbReference type="PANTHER" id="PTHR43479">
    <property type="entry name" value="ACREF/ENVCD OPERON REPRESSOR-RELATED"/>
    <property type="match status" value="1"/>
</dbReference>
<evidence type="ECO:0000256" key="2">
    <source>
        <dbReference type="PROSITE-ProRule" id="PRU00335"/>
    </source>
</evidence>
<sequence>MNSERNPKVQQLFKAVTDLIEEGMDVHTMKVIDITNKAGIGKGTAYEYFKSKEELVSAAIAADMKDQFDLLKNMLAEEKTFEGKIIAVFHWMDQNMKRRRSAPQFFKFLGQSYEVAAGIRREFQQSSDDNICFFRGLLDDICRQGKTEGCIREGLTGDQISVTLVSIFVAYFLYLNGKEEEESVAADQMQVFLYQNLKKCLE</sequence>